<dbReference type="InterPro" id="IPR050237">
    <property type="entry name" value="ATP-dep_AMP-bd_enzyme"/>
</dbReference>
<dbReference type="InterPro" id="IPR045851">
    <property type="entry name" value="AMP-bd_C_sf"/>
</dbReference>
<feature type="domain" description="AMP-binding enzyme C-terminal" evidence="4">
    <location>
        <begin position="456"/>
        <end position="531"/>
    </location>
</feature>
<dbReference type="AlphaFoldDB" id="A0A7K1FLU1"/>
<dbReference type="Gene3D" id="3.40.50.12780">
    <property type="entry name" value="N-terminal domain of ligase-like"/>
    <property type="match status" value="1"/>
</dbReference>
<keyword evidence="2" id="KW-0436">Ligase</keyword>
<feature type="domain" description="AMP-dependent synthetase/ligase" evidence="3">
    <location>
        <begin position="25"/>
        <end position="406"/>
    </location>
</feature>
<evidence type="ECO:0000259" key="3">
    <source>
        <dbReference type="Pfam" id="PF00501"/>
    </source>
</evidence>
<proteinExistence type="inferred from homology"/>
<keyword evidence="6" id="KW-1185">Reference proteome</keyword>
<dbReference type="EMBL" id="WLYK01000005">
    <property type="protein sequence ID" value="MTD15125.1"/>
    <property type="molecule type" value="Genomic_DNA"/>
</dbReference>
<evidence type="ECO:0000256" key="2">
    <source>
        <dbReference type="ARBA" id="ARBA00022598"/>
    </source>
</evidence>
<evidence type="ECO:0000313" key="6">
    <source>
        <dbReference type="Proteomes" id="UP000460221"/>
    </source>
</evidence>
<dbReference type="PANTHER" id="PTHR43767">
    <property type="entry name" value="LONG-CHAIN-FATTY-ACID--COA LIGASE"/>
    <property type="match status" value="1"/>
</dbReference>
<dbReference type="SUPFAM" id="SSF56801">
    <property type="entry name" value="Acetyl-CoA synthetase-like"/>
    <property type="match status" value="1"/>
</dbReference>
<dbReference type="InterPro" id="IPR025110">
    <property type="entry name" value="AMP-bd_C"/>
</dbReference>
<comment type="caution">
    <text evidence="5">The sequence shown here is derived from an EMBL/GenBank/DDBJ whole genome shotgun (WGS) entry which is preliminary data.</text>
</comment>
<evidence type="ECO:0000256" key="1">
    <source>
        <dbReference type="ARBA" id="ARBA00006432"/>
    </source>
</evidence>
<gene>
    <name evidence="5" type="ORF">GIS00_14370</name>
</gene>
<dbReference type="Pfam" id="PF13193">
    <property type="entry name" value="AMP-binding_C"/>
    <property type="match status" value="1"/>
</dbReference>
<dbReference type="InterPro" id="IPR042099">
    <property type="entry name" value="ANL_N_sf"/>
</dbReference>
<organism evidence="5 6">
    <name type="scientific">Nakamurella alba</name>
    <dbReference type="NCBI Taxonomy" id="2665158"/>
    <lineage>
        <taxon>Bacteria</taxon>
        <taxon>Bacillati</taxon>
        <taxon>Actinomycetota</taxon>
        <taxon>Actinomycetes</taxon>
        <taxon>Nakamurellales</taxon>
        <taxon>Nakamurellaceae</taxon>
        <taxon>Nakamurella</taxon>
    </lineage>
</organism>
<dbReference type="PANTHER" id="PTHR43767:SF1">
    <property type="entry name" value="NONRIBOSOMAL PEPTIDE SYNTHASE PES1 (EUROFUNG)-RELATED"/>
    <property type="match status" value="1"/>
</dbReference>
<dbReference type="FunFam" id="3.30.300.30:FF:000008">
    <property type="entry name" value="2,3-dihydroxybenzoate-AMP ligase"/>
    <property type="match status" value="1"/>
</dbReference>
<dbReference type="Gene3D" id="3.30.300.30">
    <property type="match status" value="1"/>
</dbReference>
<protein>
    <submittedName>
        <fullName evidence="5">AMP-binding protein</fullName>
    </submittedName>
</protein>
<dbReference type="Pfam" id="PF00501">
    <property type="entry name" value="AMP-binding"/>
    <property type="match status" value="1"/>
</dbReference>
<accession>A0A7K1FLU1</accession>
<dbReference type="GO" id="GO:0016878">
    <property type="term" value="F:acid-thiol ligase activity"/>
    <property type="evidence" value="ECO:0007669"/>
    <property type="project" value="UniProtKB-ARBA"/>
</dbReference>
<dbReference type="Proteomes" id="UP000460221">
    <property type="component" value="Unassembled WGS sequence"/>
</dbReference>
<evidence type="ECO:0000259" key="4">
    <source>
        <dbReference type="Pfam" id="PF13193"/>
    </source>
</evidence>
<dbReference type="RefSeq" id="WP_322097964.1">
    <property type="nucleotide sequence ID" value="NZ_WLYK01000005.1"/>
</dbReference>
<sequence length="551" mass="60479">MNLDELDVGVYDTVTGRSTVGDQIRRHARNQPDHLALAYYTPDGVNAVRLTYAELDARVNRIAWSLRDRGVGRGDVVAVMSPNSADYVCLYLAAARLGAVTTGINYLFTESEITYQITHAEPVLLLADAGLVARIDAVRADVPSLRSFVVSGPAVDGWESFADFYASEVRSDEPVAEVQERDPLFMIYTSGTEAFPKAVLIPHRNYAIATAPAWGMGAQCDSDSLTGGIVRTHDRWLHLTPLHTIAGLGNLSIVLCIGASVILPGVVNAALAIDLIDRERCTAMVQTPTFFLAAVQHASFLGADLSSVQRLLTYGATMPRAMINGWNSKSPALMWATYWGQSELTQLGCTGWFRELEDIPGGDIAWIGKPVAALELILVDADGVEVAEGEVGEAWCRTPAVMLGYYKDPERTRETFEQGWLHTGDLMRRDADGNLFFADRRKDMIKSGGYNVSSQEVEKVIYAHPEVAQVAVVGLAHEYWSEAVTAFVVRKPGSVLTDRELTDFCKERAVNYKVPKAVLFLDSLPVDGQGKVLKRELRRLHKDHYSGELVS</sequence>
<evidence type="ECO:0000313" key="5">
    <source>
        <dbReference type="EMBL" id="MTD15125.1"/>
    </source>
</evidence>
<comment type="similarity">
    <text evidence="1">Belongs to the ATP-dependent AMP-binding enzyme family.</text>
</comment>
<reference evidence="5 6" key="1">
    <citation type="submission" date="2019-11" db="EMBL/GenBank/DDBJ databases">
        <authorList>
            <person name="Jiang L.-Q."/>
        </authorList>
    </citation>
    <scope>NUCLEOTIDE SEQUENCE [LARGE SCALE GENOMIC DNA]</scope>
    <source>
        <strain evidence="5 6">YIM 132087</strain>
    </source>
</reference>
<name>A0A7K1FLU1_9ACTN</name>
<dbReference type="InterPro" id="IPR000873">
    <property type="entry name" value="AMP-dep_synth/lig_dom"/>
</dbReference>